<evidence type="ECO:0000313" key="2">
    <source>
        <dbReference type="Proteomes" id="UP000007845"/>
    </source>
</evidence>
<reference evidence="1 2" key="1">
    <citation type="journal article" date="2011" name="J. Bacteriol.">
        <title>Genome sequence of the mercury-methylating strain Desulfovibrio desulfuricans ND132.</title>
        <authorList>
            <person name="Brown S.D."/>
            <person name="Gilmour C.C."/>
            <person name="Kucken A.M."/>
            <person name="Wall J.D."/>
            <person name="Elias D.A."/>
            <person name="Brandt C.C."/>
            <person name="Podar M."/>
            <person name="Chertkov O."/>
            <person name="Held B."/>
            <person name="Bruce D.C."/>
            <person name="Detter J.C."/>
            <person name="Tapia R."/>
            <person name="Han C.S."/>
            <person name="Goodwin L.A."/>
            <person name="Cheng J.F."/>
            <person name="Pitluck S."/>
            <person name="Woyke T."/>
            <person name="Mikhailova N."/>
            <person name="Ivanova N.N."/>
            <person name="Han J."/>
            <person name="Lucas S."/>
            <person name="Lapidus A.L."/>
            <person name="Land M.L."/>
            <person name="Hauser L.J."/>
            <person name="Palumbo A.V."/>
        </authorList>
    </citation>
    <scope>NUCLEOTIDE SEQUENCE [LARGE SCALE GENOMIC DNA]</scope>
    <source>
        <strain evidence="1 2">ND132</strain>
    </source>
</reference>
<organism evidence="1 2">
    <name type="scientific">Pseudodesulfovibrio mercurii</name>
    <dbReference type="NCBI Taxonomy" id="641491"/>
    <lineage>
        <taxon>Bacteria</taxon>
        <taxon>Pseudomonadati</taxon>
        <taxon>Thermodesulfobacteriota</taxon>
        <taxon>Desulfovibrionia</taxon>
        <taxon>Desulfovibrionales</taxon>
        <taxon>Desulfovibrionaceae</taxon>
    </lineage>
</organism>
<dbReference type="RefSeq" id="WP_014322408.1">
    <property type="nucleotide sequence ID" value="NC_016803.1"/>
</dbReference>
<evidence type="ECO:0000313" key="1">
    <source>
        <dbReference type="EMBL" id="EGB14981.1"/>
    </source>
</evidence>
<dbReference type="KEGG" id="ddn:DND132_1775"/>
<proteinExistence type="predicted"/>
<protein>
    <submittedName>
        <fullName evidence="1">Uncharacterized protein</fullName>
    </submittedName>
</protein>
<dbReference type="HOGENOM" id="CLU_2681682_0_0_7"/>
<name>F0JFY5_9BACT</name>
<gene>
    <name evidence="1" type="ORF">DND132_1775</name>
</gene>
<sequence>MSIPWFLQAEDAWRASLGRIGGVLCMVAGRLRADPSFYAVSAACLYLWALAFKLVPLERMTGVPLSVAAGRGPY</sequence>
<dbReference type="EMBL" id="CP003220">
    <property type="protein sequence ID" value="EGB14981.1"/>
    <property type="molecule type" value="Genomic_DNA"/>
</dbReference>
<dbReference type="Proteomes" id="UP000007845">
    <property type="component" value="Chromosome"/>
</dbReference>
<accession>F0JFY5</accession>
<keyword evidence="2" id="KW-1185">Reference proteome</keyword>
<dbReference type="STRING" id="641491.DND132_1775"/>
<dbReference type="AlphaFoldDB" id="F0JFY5"/>